<sequence>MKMHRKTRFVGERTPAQRRPLAYPALHRLLARRQRLRKWIAMALAMFTSAGLLLAGLEF</sequence>
<keyword evidence="1" id="KW-1133">Transmembrane helix</keyword>
<keyword evidence="3" id="KW-1185">Reference proteome</keyword>
<protein>
    <submittedName>
        <fullName evidence="2">Uncharacterized protein</fullName>
    </submittedName>
</protein>
<keyword evidence="1" id="KW-0472">Membrane</keyword>
<comment type="caution">
    <text evidence="2">The sequence shown here is derived from an EMBL/GenBank/DDBJ whole genome shotgun (WGS) entry which is preliminary data.</text>
</comment>
<name>A0ABT2A9K6_9BURK</name>
<keyword evidence="1" id="KW-0812">Transmembrane</keyword>
<gene>
    <name evidence="2" type="ORF">NX782_16985</name>
</gene>
<evidence type="ECO:0000256" key="1">
    <source>
        <dbReference type="SAM" id="Phobius"/>
    </source>
</evidence>
<evidence type="ECO:0000313" key="2">
    <source>
        <dbReference type="EMBL" id="MCS0590885.1"/>
    </source>
</evidence>
<organism evidence="2 3">
    <name type="scientific">Massilia norwichensis</name>
    <dbReference type="NCBI Taxonomy" id="1442366"/>
    <lineage>
        <taxon>Bacteria</taxon>
        <taxon>Pseudomonadati</taxon>
        <taxon>Pseudomonadota</taxon>
        <taxon>Betaproteobacteria</taxon>
        <taxon>Burkholderiales</taxon>
        <taxon>Oxalobacteraceae</taxon>
        <taxon>Telluria group</taxon>
        <taxon>Massilia</taxon>
    </lineage>
</organism>
<dbReference type="Proteomes" id="UP001205560">
    <property type="component" value="Unassembled WGS sequence"/>
</dbReference>
<reference evidence="2 3" key="1">
    <citation type="submission" date="2022-08" db="EMBL/GenBank/DDBJ databases">
        <title>Reclassification of Massilia species as members of the genera Telluria, Duganella, Pseudoduganella, Mokoshia gen. nov. and Zemynaea gen. nov. using orthogonal and non-orthogonal genome-based approaches.</title>
        <authorList>
            <person name="Bowman J.P."/>
        </authorList>
    </citation>
    <scope>NUCLEOTIDE SEQUENCE [LARGE SCALE GENOMIC DNA]</scope>
    <source>
        <strain evidence="2 3">LMG 28164</strain>
    </source>
</reference>
<feature type="transmembrane region" description="Helical" evidence="1">
    <location>
        <begin position="39"/>
        <end position="57"/>
    </location>
</feature>
<dbReference type="EMBL" id="JANUGX010000021">
    <property type="protein sequence ID" value="MCS0590885.1"/>
    <property type="molecule type" value="Genomic_DNA"/>
</dbReference>
<dbReference type="RefSeq" id="WP_258846660.1">
    <property type="nucleotide sequence ID" value="NZ_JANUGX010000021.1"/>
</dbReference>
<accession>A0ABT2A9K6</accession>
<proteinExistence type="predicted"/>
<evidence type="ECO:0000313" key="3">
    <source>
        <dbReference type="Proteomes" id="UP001205560"/>
    </source>
</evidence>